<dbReference type="PANTHER" id="PTHR35305:SF2">
    <property type="entry name" value="FAD-BINDING PROTEIN"/>
    <property type="match status" value="1"/>
</dbReference>
<evidence type="ECO:0000259" key="1">
    <source>
        <dbReference type="Pfam" id="PF25071"/>
    </source>
</evidence>
<comment type="caution">
    <text evidence="2">The sequence shown here is derived from an EMBL/GenBank/DDBJ whole genome shotgun (WGS) entry which is preliminary data.</text>
</comment>
<evidence type="ECO:0000313" key="2">
    <source>
        <dbReference type="EMBL" id="KAL0009444.1"/>
    </source>
</evidence>
<protein>
    <recommendedName>
        <fullName evidence="1">DUF7795 domain-containing protein</fullName>
    </recommendedName>
</protein>
<sequence>MRMDIDEGKLNSKLDEKIYQMYKDFLTRVKKFEELVAVGGRLLAGFQEGLEYLQRPPIGRTSKLVENIIKANETKRVKSYFEASYISTHDGVHSISKLSDVY</sequence>
<keyword evidence="3" id="KW-1185">Reference proteome</keyword>
<proteinExistence type="predicted"/>
<dbReference type="PANTHER" id="PTHR35305">
    <property type="entry name" value="FAD-BINDING PROTEIN"/>
    <property type="match status" value="1"/>
</dbReference>
<gene>
    <name evidence="2" type="ORF">SO802_010946</name>
</gene>
<organism evidence="2 3">
    <name type="scientific">Lithocarpus litseifolius</name>
    <dbReference type="NCBI Taxonomy" id="425828"/>
    <lineage>
        <taxon>Eukaryota</taxon>
        <taxon>Viridiplantae</taxon>
        <taxon>Streptophyta</taxon>
        <taxon>Embryophyta</taxon>
        <taxon>Tracheophyta</taxon>
        <taxon>Spermatophyta</taxon>
        <taxon>Magnoliopsida</taxon>
        <taxon>eudicotyledons</taxon>
        <taxon>Gunneridae</taxon>
        <taxon>Pentapetalae</taxon>
        <taxon>rosids</taxon>
        <taxon>fabids</taxon>
        <taxon>Fagales</taxon>
        <taxon>Fagaceae</taxon>
        <taxon>Lithocarpus</taxon>
    </lineage>
</organism>
<dbReference type="InterPro" id="IPR056697">
    <property type="entry name" value="DUF7795"/>
</dbReference>
<name>A0AAW2DIQ6_9ROSI</name>
<dbReference type="EMBL" id="JAZDWU010000003">
    <property type="protein sequence ID" value="KAL0009444.1"/>
    <property type="molecule type" value="Genomic_DNA"/>
</dbReference>
<reference evidence="2 3" key="1">
    <citation type="submission" date="2024-01" db="EMBL/GenBank/DDBJ databases">
        <title>A telomere-to-telomere, gap-free genome of sweet tea (Lithocarpus litseifolius).</title>
        <authorList>
            <person name="Zhou J."/>
        </authorList>
    </citation>
    <scope>NUCLEOTIDE SEQUENCE [LARGE SCALE GENOMIC DNA]</scope>
    <source>
        <strain evidence="2">Zhou-2022a</strain>
        <tissue evidence="2">Leaf</tissue>
    </source>
</reference>
<evidence type="ECO:0000313" key="3">
    <source>
        <dbReference type="Proteomes" id="UP001459277"/>
    </source>
</evidence>
<dbReference type="Proteomes" id="UP001459277">
    <property type="component" value="Unassembled WGS sequence"/>
</dbReference>
<dbReference type="AlphaFoldDB" id="A0AAW2DIQ6"/>
<feature type="domain" description="DUF7795" evidence="1">
    <location>
        <begin position="13"/>
        <end position="99"/>
    </location>
</feature>
<accession>A0AAW2DIQ6</accession>
<dbReference type="Pfam" id="PF25071">
    <property type="entry name" value="DUF7795"/>
    <property type="match status" value="1"/>
</dbReference>